<comment type="caution">
    <text evidence="2">The sequence shown here is derived from an EMBL/GenBank/DDBJ whole genome shotgun (WGS) entry which is preliminary data.</text>
</comment>
<proteinExistence type="predicted"/>
<feature type="compositionally biased region" description="Low complexity" evidence="1">
    <location>
        <begin position="515"/>
        <end position="528"/>
    </location>
</feature>
<feature type="compositionally biased region" description="Polar residues" evidence="1">
    <location>
        <begin position="567"/>
        <end position="578"/>
    </location>
</feature>
<evidence type="ECO:0000313" key="3">
    <source>
        <dbReference type="Proteomes" id="UP001487740"/>
    </source>
</evidence>
<feature type="region of interest" description="Disordered" evidence="1">
    <location>
        <begin position="461"/>
        <end position="578"/>
    </location>
</feature>
<evidence type="ECO:0000313" key="2">
    <source>
        <dbReference type="EMBL" id="KAK8400967.1"/>
    </source>
</evidence>
<dbReference type="AlphaFoldDB" id="A0AAW0URX7"/>
<accession>A0AAW0URX7</accession>
<organism evidence="2 3">
    <name type="scientific">Scylla paramamosain</name>
    <name type="common">Mud crab</name>
    <dbReference type="NCBI Taxonomy" id="85552"/>
    <lineage>
        <taxon>Eukaryota</taxon>
        <taxon>Metazoa</taxon>
        <taxon>Ecdysozoa</taxon>
        <taxon>Arthropoda</taxon>
        <taxon>Crustacea</taxon>
        <taxon>Multicrustacea</taxon>
        <taxon>Malacostraca</taxon>
        <taxon>Eumalacostraca</taxon>
        <taxon>Eucarida</taxon>
        <taxon>Decapoda</taxon>
        <taxon>Pleocyemata</taxon>
        <taxon>Brachyura</taxon>
        <taxon>Eubrachyura</taxon>
        <taxon>Portunoidea</taxon>
        <taxon>Portunidae</taxon>
        <taxon>Portuninae</taxon>
        <taxon>Scylla</taxon>
    </lineage>
</organism>
<feature type="compositionally biased region" description="Low complexity" evidence="1">
    <location>
        <begin position="551"/>
        <end position="566"/>
    </location>
</feature>
<dbReference type="Proteomes" id="UP001487740">
    <property type="component" value="Unassembled WGS sequence"/>
</dbReference>
<gene>
    <name evidence="2" type="ORF">O3P69_002629</name>
</gene>
<dbReference type="EMBL" id="JARAKH010000009">
    <property type="protein sequence ID" value="KAK8400967.1"/>
    <property type="molecule type" value="Genomic_DNA"/>
</dbReference>
<name>A0AAW0URX7_SCYPA</name>
<dbReference type="InterPro" id="IPR012340">
    <property type="entry name" value="NA-bd_OB-fold"/>
</dbReference>
<feature type="compositionally biased region" description="Polar residues" evidence="1">
    <location>
        <begin position="529"/>
        <end position="550"/>
    </location>
</feature>
<keyword evidence="3" id="KW-1185">Reference proteome</keyword>
<feature type="compositionally biased region" description="Polar residues" evidence="1">
    <location>
        <begin position="497"/>
        <end position="511"/>
    </location>
</feature>
<reference evidence="2 3" key="1">
    <citation type="submission" date="2023-03" db="EMBL/GenBank/DDBJ databases">
        <title>High-quality genome of Scylla paramamosain provides insights in environmental adaptation.</title>
        <authorList>
            <person name="Zhang L."/>
        </authorList>
    </citation>
    <scope>NUCLEOTIDE SEQUENCE [LARGE SCALE GENOMIC DNA]</scope>
    <source>
        <strain evidence="2">LZ_2023a</strain>
        <tissue evidence="2">Muscle</tissue>
    </source>
</reference>
<feature type="compositionally biased region" description="Basic and acidic residues" evidence="1">
    <location>
        <begin position="461"/>
        <end position="484"/>
    </location>
</feature>
<sequence length="866" mass="96330">MGLPLSPRDSDQIITTPTIECEARGAALNLSPRVCFSHVSCCDPLIVRIIMGTTETLISTHFFKSVSLKEVKELLPPNHCIKHLDDTVATGLQETGCYFVAILNFFAGKTKRKNTYVVRLTLLPVLEDGSTDGRKLECFMCDPYCKELEENLAAELGTQGTWSADRAGVADYKISVAGVVINVKMGMLTMNKTTYDIIKVADKGVTGSTSSPTSMVIKVLHNDKVDWPKDGIPKRGHVVVLKDMMCQQYNDRMEGVVYSTGMVCVCKCDEENHLTWYSSTPGCPHNIENAEEIAGKLFNWFRQHSIQPPSQTAAGLPTYKISDVNGKGHFILNCQVVKKTIHPAPACPMVVLRVRDGTRSPFKFEEINYNPTKRDRELVMGVRGSLEVDILVKTNVIPPELDELEHGSFVQLRGVECDYLYGDCWKLMFMMTNDDIYIKVLGNDDPELLLLKNSVLEATDEGKSPAVDNHDDGCSWDAKNKDHSSSITPPHKRQRLNLCTSGSSSHTTSIRQPLHPSSQSHASSPQSSITRQPLDPSSFQYDSSRPTVYISSPQPSTSRQSQDPSSHPTTSKQLLQPSSPEFLATRHPLLHSSRKNLIHDQSCSTISAHCGALEEVQEIRTAKCQYLSLETFFYEGKVGEIYHVKAAITDIRAITKQECPICRGPDNMCVHQWLWGFCQNCDNTFSCIELICLHSPRELYSQNSLHCTNCIQQHGFYNNGEQLPCCENDHGLVPHHLTSTVRPFIKAKVVVKNPKSGFQQTAWLTGDNANQFFGVRPTFRWLQQEQEMQEAVKALLVQGKYSLALKMVKKEVEGLHSPSLPLPGPHSPSLLLLGLTLPVSPCQLPTPPVFPCQAPQPQSPPVIIPH</sequence>
<evidence type="ECO:0000256" key="1">
    <source>
        <dbReference type="SAM" id="MobiDB-lite"/>
    </source>
</evidence>
<dbReference type="Gene3D" id="2.40.50.140">
    <property type="entry name" value="Nucleic acid-binding proteins"/>
    <property type="match status" value="2"/>
</dbReference>
<protein>
    <submittedName>
        <fullName evidence="2">Uncharacterized protein</fullName>
    </submittedName>
</protein>